<dbReference type="SUPFAM" id="SSF46894">
    <property type="entry name" value="C-terminal effector domain of the bipartite response regulators"/>
    <property type="match status" value="1"/>
</dbReference>
<proteinExistence type="predicted"/>
<dbReference type="Proteomes" id="UP000199708">
    <property type="component" value="Unassembled WGS sequence"/>
</dbReference>
<protein>
    <recommendedName>
        <fullName evidence="5">RNA polymerase sigma factor, sigma-70 family</fullName>
    </recommendedName>
</protein>
<dbReference type="AlphaFoldDB" id="A0A1G7PIS3"/>
<organism evidence="3 4">
    <name type="scientific">Facklamia miroungae</name>
    <dbReference type="NCBI Taxonomy" id="120956"/>
    <lineage>
        <taxon>Bacteria</taxon>
        <taxon>Bacillati</taxon>
        <taxon>Bacillota</taxon>
        <taxon>Bacilli</taxon>
        <taxon>Lactobacillales</taxon>
        <taxon>Aerococcaceae</taxon>
        <taxon>Facklamia</taxon>
    </lineage>
</organism>
<accession>A0A1G7PIS3</accession>
<evidence type="ECO:0000313" key="4">
    <source>
        <dbReference type="Proteomes" id="UP000199708"/>
    </source>
</evidence>
<evidence type="ECO:0000256" key="2">
    <source>
        <dbReference type="ARBA" id="ARBA00023163"/>
    </source>
</evidence>
<keyword evidence="4" id="KW-1185">Reference proteome</keyword>
<keyword evidence="1" id="KW-0805">Transcription regulation</keyword>
<reference evidence="3 4" key="1">
    <citation type="submission" date="2016-10" db="EMBL/GenBank/DDBJ databases">
        <authorList>
            <person name="de Groot N.N."/>
        </authorList>
    </citation>
    <scope>NUCLEOTIDE SEQUENCE [LARGE SCALE GENOMIC DNA]</scope>
    <source>
        <strain evidence="3 4">ATCC BAA-466</strain>
    </source>
</reference>
<evidence type="ECO:0008006" key="5">
    <source>
        <dbReference type="Google" id="ProtNLM"/>
    </source>
</evidence>
<gene>
    <name evidence="3" type="ORF">SAMN05421791_101244</name>
</gene>
<dbReference type="OrthoDB" id="2248780at2"/>
<evidence type="ECO:0000313" key="3">
    <source>
        <dbReference type="EMBL" id="SDF85290.1"/>
    </source>
</evidence>
<dbReference type="EMBL" id="FNCK01000001">
    <property type="protein sequence ID" value="SDF85290.1"/>
    <property type="molecule type" value="Genomic_DNA"/>
</dbReference>
<keyword evidence="2" id="KW-0804">Transcription</keyword>
<evidence type="ECO:0000256" key="1">
    <source>
        <dbReference type="ARBA" id="ARBA00023015"/>
    </source>
</evidence>
<dbReference type="GO" id="GO:0006355">
    <property type="term" value="P:regulation of DNA-templated transcription"/>
    <property type="evidence" value="ECO:0007669"/>
    <property type="project" value="InterPro"/>
</dbReference>
<dbReference type="RefSeq" id="WP_090288946.1">
    <property type="nucleotide sequence ID" value="NZ_FNCK01000001.1"/>
</dbReference>
<name>A0A1G7PIS3_9LACT</name>
<dbReference type="GO" id="GO:0003677">
    <property type="term" value="F:DNA binding"/>
    <property type="evidence" value="ECO:0007669"/>
    <property type="project" value="InterPro"/>
</dbReference>
<sequence>MVKSKAELEKVVILFDPLIHHWLHHYQIASYDCDYQDHLQEMRIELLELYQRFEGDPLNNQDDRYQFVAYAGKGLRWFLLNRLRKSKYTVTPTDPFAFNHLLEAGPNTSQEEAVFLLKETAKQYLTGREWKVFNLLLSGRWLNHEICQLTQVSERTLRYDKERIGHKLRNLLKDIGNNFILLLPFFMI</sequence>
<dbReference type="InterPro" id="IPR016032">
    <property type="entry name" value="Sig_transdc_resp-reg_C-effctor"/>
</dbReference>
<dbReference type="STRING" id="120956.SAMN05421791_101244"/>